<keyword evidence="6 11" id="KW-0067">ATP-binding</keyword>
<accession>A0A9X4R5L0</accession>
<organism evidence="12 13">
    <name type="scientific">Pelomonas aquatica</name>
    <dbReference type="NCBI Taxonomy" id="431058"/>
    <lineage>
        <taxon>Bacteria</taxon>
        <taxon>Pseudomonadati</taxon>
        <taxon>Pseudomonadota</taxon>
        <taxon>Betaproteobacteria</taxon>
        <taxon>Burkholderiales</taxon>
        <taxon>Sphaerotilaceae</taxon>
        <taxon>Roseateles</taxon>
    </lineage>
</organism>
<evidence type="ECO:0000313" key="12">
    <source>
        <dbReference type="EMBL" id="MDG0863801.1"/>
    </source>
</evidence>
<dbReference type="InterPro" id="IPR003820">
    <property type="entry name" value="KdpC"/>
</dbReference>
<evidence type="ECO:0000256" key="5">
    <source>
        <dbReference type="ARBA" id="ARBA00022741"/>
    </source>
</evidence>
<dbReference type="GO" id="GO:0008556">
    <property type="term" value="F:P-type potassium transmembrane transporter activity"/>
    <property type="evidence" value="ECO:0007669"/>
    <property type="project" value="InterPro"/>
</dbReference>
<sequence>MTTTLSTPPAASAATAEVPLWRPALTLFVVLSLVTGLAYPLVVTGVAQGLFPDEANGSLVARDGKPVGSTLIGQTFADPGHFWSRPSATGPMPYNAGNSSGSNLAPTAPALADAVKARIQALRAADPGNMLPVPVDLVTTSASGLDPHISRAAADYQLARVARVRGLPVAKLRALVEQHTEGRWLGFIGEPRVNVLRLNLALDALPHA</sequence>
<protein>
    <recommendedName>
        <fullName evidence="11">Potassium-transporting ATPase KdpC subunit</fullName>
    </recommendedName>
    <alternativeName>
        <fullName evidence="11">ATP phosphohydrolase [potassium-transporting] C chain</fullName>
    </alternativeName>
    <alternativeName>
        <fullName evidence="11">Potassium-binding and translocating subunit C</fullName>
    </alternativeName>
    <alternativeName>
        <fullName evidence="11">Potassium-translocating ATPase C chain</fullName>
    </alternativeName>
</protein>
<evidence type="ECO:0000256" key="1">
    <source>
        <dbReference type="ARBA" id="ARBA00022448"/>
    </source>
</evidence>
<dbReference type="EMBL" id="SGUG01000022">
    <property type="protein sequence ID" value="MDG0863801.1"/>
    <property type="molecule type" value="Genomic_DNA"/>
</dbReference>
<comment type="subcellular location">
    <subcellularLocation>
        <location evidence="11">Cell membrane</location>
        <topology evidence="11">Single-pass membrane protein</topology>
    </subcellularLocation>
</comment>
<dbReference type="GO" id="GO:0005886">
    <property type="term" value="C:plasma membrane"/>
    <property type="evidence" value="ECO:0007669"/>
    <property type="project" value="UniProtKB-SubCell"/>
</dbReference>
<evidence type="ECO:0000256" key="2">
    <source>
        <dbReference type="ARBA" id="ARBA00022475"/>
    </source>
</evidence>
<keyword evidence="9 11" id="KW-0406">Ion transport</keyword>
<dbReference type="Pfam" id="PF02669">
    <property type="entry name" value="KdpC"/>
    <property type="match status" value="1"/>
</dbReference>
<keyword evidence="13" id="KW-1185">Reference proteome</keyword>
<feature type="transmembrane region" description="Helical" evidence="11">
    <location>
        <begin position="20"/>
        <end position="42"/>
    </location>
</feature>
<dbReference type="PANTHER" id="PTHR30042:SF2">
    <property type="entry name" value="POTASSIUM-TRANSPORTING ATPASE KDPC SUBUNIT"/>
    <property type="match status" value="1"/>
</dbReference>
<dbReference type="Proteomes" id="UP001152766">
    <property type="component" value="Unassembled WGS sequence"/>
</dbReference>
<keyword evidence="7 11" id="KW-0630">Potassium</keyword>
<dbReference type="RefSeq" id="WP_268153505.1">
    <property type="nucleotide sequence ID" value="NZ_JAPPUW010000023.1"/>
</dbReference>
<keyword evidence="8 11" id="KW-1133">Transmembrane helix</keyword>
<evidence type="ECO:0000256" key="4">
    <source>
        <dbReference type="ARBA" id="ARBA00022692"/>
    </source>
</evidence>
<evidence type="ECO:0000256" key="10">
    <source>
        <dbReference type="ARBA" id="ARBA00023136"/>
    </source>
</evidence>
<evidence type="ECO:0000256" key="6">
    <source>
        <dbReference type="ARBA" id="ARBA00022840"/>
    </source>
</evidence>
<comment type="subunit">
    <text evidence="11">The system is composed of three essential subunits: KdpA, KdpB and KdpC.</text>
</comment>
<dbReference type="HAMAP" id="MF_00276">
    <property type="entry name" value="KdpC"/>
    <property type="match status" value="1"/>
</dbReference>
<evidence type="ECO:0000256" key="11">
    <source>
        <dbReference type="HAMAP-Rule" id="MF_00276"/>
    </source>
</evidence>
<keyword evidence="4 11" id="KW-0812">Transmembrane</keyword>
<comment type="similarity">
    <text evidence="11">Belongs to the KdpC family.</text>
</comment>
<comment type="function">
    <text evidence="11">Part of the high-affinity ATP-driven potassium transport (or Kdp) system, which catalyzes the hydrolysis of ATP coupled with the electrogenic transport of potassium into the cytoplasm. This subunit acts as a catalytic chaperone that increases the ATP-binding affinity of the ATP-hydrolyzing subunit KdpB by the formation of a transient KdpB/KdpC/ATP ternary complex.</text>
</comment>
<evidence type="ECO:0000256" key="3">
    <source>
        <dbReference type="ARBA" id="ARBA00022538"/>
    </source>
</evidence>
<dbReference type="PANTHER" id="PTHR30042">
    <property type="entry name" value="POTASSIUM-TRANSPORTING ATPASE C CHAIN"/>
    <property type="match status" value="1"/>
</dbReference>
<dbReference type="PIRSF" id="PIRSF001296">
    <property type="entry name" value="K_ATPase_KdpC"/>
    <property type="match status" value="1"/>
</dbReference>
<keyword evidence="3 11" id="KW-0633">Potassium transport</keyword>
<gene>
    <name evidence="11 12" type="primary">kdpC</name>
    <name evidence="12" type="ORF">EXJ73_15165</name>
</gene>
<dbReference type="NCBIfam" id="NF001454">
    <property type="entry name" value="PRK00315.1"/>
    <property type="match status" value="1"/>
</dbReference>
<evidence type="ECO:0000256" key="8">
    <source>
        <dbReference type="ARBA" id="ARBA00022989"/>
    </source>
</evidence>
<keyword evidence="1 11" id="KW-0813">Transport</keyword>
<keyword evidence="2 11" id="KW-1003">Cell membrane</keyword>
<name>A0A9X4R5L0_9BURK</name>
<evidence type="ECO:0000256" key="9">
    <source>
        <dbReference type="ARBA" id="ARBA00023065"/>
    </source>
</evidence>
<dbReference type="GO" id="GO:0005524">
    <property type="term" value="F:ATP binding"/>
    <property type="evidence" value="ECO:0007669"/>
    <property type="project" value="UniProtKB-UniRule"/>
</dbReference>
<evidence type="ECO:0000313" key="13">
    <source>
        <dbReference type="Proteomes" id="UP001152766"/>
    </source>
</evidence>
<reference evidence="12" key="1">
    <citation type="submission" date="2019-02" db="EMBL/GenBank/DDBJ databases">
        <title>Draft genome of the type strain Pelomonas aquatica CCUG 52575T.</title>
        <authorList>
            <person name="Gomila M."/>
            <person name="Lalucat J."/>
        </authorList>
    </citation>
    <scope>NUCLEOTIDE SEQUENCE</scope>
    <source>
        <strain evidence="12">CCUG 52575</strain>
    </source>
</reference>
<proteinExistence type="inferred from homology"/>
<comment type="caution">
    <text evidence="12">The sequence shown here is derived from an EMBL/GenBank/DDBJ whole genome shotgun (WGS) entry which is preliminary data.</text>
</comment>
<dbReference type="NCBIfam" id="TIGR00681">
    <property type="entry name" value="kdpC"/>
    <property type="match status" value="1"/>
</dbReference>
<keyword evidence="10 11" id="KW-0472">Membrane</keyword>
<evidence type="ECO:0000256" key="7">
    <source>
        <dbReference type="ARBA" id="ARBA00022958"/>
    </source>
</evidence>
<keyword evidence="5 11" id="KW-0547">Nucleotide-binding</keyword>
<dbReference type="AlphaFoldDB" id="A0A9X4R5L0"/>